<feature type="coiled-coil region" evidence="5">
    <location>
        <begin position="6"/>
        <end position="54"/>
    </location>
</feature>
<keyword evidence="4 5" id="KW-0131">Cell cycle</keyword>
<dbReference type="AlphaFoldDB" id="A0A4R2F375"/>
<evidence type="ECO:0000313" key="7">
    <source>
        <dbReference type="Proteomes" id="UP000294832"/>
    </source>
</evidence>
<dbReference type="OrthoDB" id="6554593at2"/>
<gene>
    <name evidence="5" type="primary">zapB</name>
    <name evidence="6" type="ORF">EDC91_13015</name>
</gene>
<sequence length="67" mass="7666">MSLELLSKLEASIQNALEQIELLKLELDEEKQKNLSLSEQNQRLQQELNTWNDKVSGLVGLLSDKVE</sequence>
<dbReference type="GO" id="GO:0005737">
    <property type="term" value="C:cytoplasm"/>
    <property type="evidence" value="ECO:0007669"/>
    <property type="project" value="UniProtKB-SubCell"/>
</dbReference>
<evidence type="ECO:0000256" key="5">
    <source>
        <dbReference type="HAMAP-Rule" id="MF_01196"/>
    </source>
</evidence>
<keyword evidence="2 5" id="KW-0175">Coiled coil</keyword>
<dbReference type="RefSeq" id="WP_133040084.1">
    <property type="nucleotide sequence ID" value="NZ_SLWF01000030.1"/>
</dbReference>
<protein>
    <recommendedName>
        <fullName evidence="5">Cell division protein ZapB</fullName>
    </recommendedName>
</protein>
<dbReference type="HAMAP" id="MF_01196">
    <property type="entry name" value="ZapB"/>
    <property type="match status" value="1"/>
</dbReference>
<keyword evidence="7" id="KW-1185">Reference proteome</keyword>
<keyword evidence="3 5" id="KW-0717">Septation</keyword>
<organism evidence="6 7">
    <name type="scientific">Shewanella fodinae</name>
    <dbReference type="NCBI Taxonomy" id="552357"/>
    <lineage>
        <taxon>Bacteria</taxon>
        <taxon>Pseudomonadati</taxon>
        <taxon>Pseudomonadota</taxon>
        <taxon>Gammaproteobacteria</taxon>
        <taxon>Alteromonadales</taxon>
        <taxon>Shewanellaceae</taxon>
        <taxon>Shewanella</taxon>
    </lineage>
</organism>
<name>A0A4R2F375_9GAMM</name>
<evidence type="ECO:0000256" key="1">
    <source>
        <dbReference type="ARBA" id="ARBA00022618"/>
    </source>
</evidence>
<dbReference type="GO" id="GO:0043093">
    <property type="term" value="P:FtsZ-dependent cytokinesis"/>
    <property type="evidence" value="ECO:0007669"/>
    <property type="project" value="UniProtKB-UniRule"/>
</dbReference>
<dbReference type="InterPro" id="IPR009252">
    <property type="entry name" value="Cell_div_ZapB"/>
</dbReference>
<keyword evidence="1 5" id="KW-0132">Cell division</keyword>
<evidence type="ECO:0000256" key="4">
    <source>
        <dbReference type="ARBA" id="ARBA00023306"/>
    </source>
</evidence>
<dbReference type="Gene3D" id="1.20.5.340">
    <property type="match status" value="1"/>
</dbReference>
<comment type="similarity">
    <text evidence="5">Belongs to the ZapB family.</text>
</comment>
<proteinExistence type="inferred from homology"/>
<evidence type="ECO:0000256" key="3">
    <source>
        <dbReference type="ARBA" id="ARBA00023210"/>
    </source>
</evidence>
<evidence type="ECO:0000256" key="2">
    <source>
        <dbReference type="ARBA" id="ARBA00023054"/>
    </source>
</evidence>
<comment type="function">
    <text evidence="5">Non-essential, abundant cell division factor that is required for proper Z-ring formation. It is recruited early to the divisome by direct interaction with FtsZ, stimulating Z-ring assembly and thereby promoting cell division earlier in the cell cycle. Its recruitment to the Z-ring requires functional FtsA or ZipA.</text>
</comment>
<dbReference type="Proteomes" id="UP000294832">
    <property type="component" value="Unassembled WGS sequence"/>
</dbReference>
<comment type="subcellular location">
    <subcellularLocation>
        <location evidence="5">Cytoplasm</location>
    </subcellularLocation>
    <text evidence="5">Localizes to the septum at mid-cell, in a FtsZ-like pattern.</text>
</comment>
<comment type="subunit">
    <text evidence="5">Homodimer. The ends of the coiled-coil dimer bind to each other, forming polymers. Interacts with FtsZ.</text>
</comment>
<dbReference type="EMBL" id="SLWF01000030">
    <property type="protein sequence ID" value="TCN80740.1"/>
    <property type="molecule type" value="Genomic_DNA"/>
</dbReference>
<dbReference type="Pfam" id="PF06005">
    <property type="entry name" value="ZapB"/>
    <property type="match status" value="1"/>
</dbReference>
<reference evidence="6 7" key="1">
    <citation type="submission" date="2019-03" db="EMBL/GenBank/DDBJ databases">
        <title>Freshwater and sediment microbial communities from various areas in North America, analyzing microbe dynamics in response to fracking.</title>
        <authorList>
            <person name="Lamendella R."/>
        </authorList>
    </citation>
    <scope>NUCLEOTIDE SEQUENCE [LARGE SCALE GENOMIC DNA]</scope>
    <source>
        <strain evidence="6 7">74A</strain>
    </source>
</reference>
<keyword evidence="5" id="KW-0963">Cytoplasm</keyword>
<comment type="caution">
    <text evidence="6">The sequence shown here is derived from an EMBL/GenBank/DDBJ whole genome shotgun (WGS) entry which is preliminary data.</text>
</comment>
<dbReference type="GO" id="GO:0000917">
    <property type="term" value="P:division septum assembly"/>
    <property type="evidence" value="ECO:0007669"/>
    <property type="project" value="UniProtKB-KW"/>
</dbReference>
<accession>A0A4R2F375</accession>
<evidence type="ECO:0000313" key="6">
    <source>
        <dbReference type="EMBL" id="TCN80740.1"/>
    </source>
</evidence>